<gene>
    <name evidence="4" type="primary">LOC117643903</name>
</gene>
<dbReference type="InParanoid" id="A0A6P8YPX4"/>
<dbReference type="RefSeq" id="XP_034238956.1">
    <property type="nucleotide sequence ID" value="XM_034383065.1"/>
</dbReference>
<organism evidence="4">
    <name type="scientific">Thrips palmi</name>
    <name type="common">Melon thrips</name>
    <dbReference type="NCBI Taxonomy" id="161013"/>
    <lineage>
        <taxon>Eukaryota</taxon>
        <taxon>Metazoa</taxon>
        <taxon>Ecdysozoa</taxon>
        <taxon>Arthropoda</taxon>
        <taxon>Hexapoda</taxon>
        <taxon>Insecta</taxon>
        <taxon>Pterygota</taxon>
        <taxon>Neoptera</taxon>
        <taxon>Paraneoptera</taxon>
        <taxon>Thysanoptera</taxon>
        <taxon>Terebrantia</taxon>
        <taxon>Thripoidea</taxon>
        <taxon>Thripidae</taxon>
        <taxon>Thrips</taxon>
    </lineage>
</organism>
<sequence>MDAQRQLHWAVALAALVVCGAVPAQREVFYNQPYPAFYSPQYQAYQPQQYQPFQAYQQPLQVRSAVPAVPQYQQYQQQQFPQYPYQRVLVYNPAAGQVGQVGQAAYPQHLPAGVYNLPAGSFLPLPLRAEGETGGSTGGFPWGNPSEYLTVLQNYWQNFSTTGTFSGKPPAEAAGANPTPAESPAEPTAPSASSEGAKKPEAPAMPAAPEMPAAAPAMTETPVSTAQRFLVVSQPQVVANPAALPSASNGAVSTYLLLRNEPFYGFSAPQQQEPNLRVQPGQPQQQTVLPSASGPMILVRTADNKYGLAAASNPTQVIVSGEGIRARDDVQVSGPGSQGLAFQRFLVARQGQQAPGFYPAPHPGVVHSLTDESIAVEALRDATNSSEAETPAPAATTAAPTANNDEEVVDSDEKPVSIAQVRSGVQQDGQDEKGTSPVVVVPVTVALATRGEKDTPNAVAPASTGKDGGKDDVFLEALVLGEGVLDNGAAALDKAQWEELHKRFGPDVAVILMDGADSGVDGEGVDGQGRRRPLSIIRRVVIRMGTLAYNQLIKPQLPFGGAGLGALGTTGGLLLG</sequence>
<dbReference type="OrthoDB" id="10564823at2759"/>
<accession>A0A6P8YPX4</accession>
<dbReference type="Proteomes" id="UP000515158">
    <property type="component" value="Unplaced"/>
</dbReference>
<feature type="compositionally biased region" description="Low complexity" evidence="1">
    <location>
        <begin position="202"/>
        <end position="220"/>
    </location>
</feature>
<dbReference type="AlphaFoldDB" id="A0A6P8YPX4"/>
<keyword evidence="3" id="KW-1185">Reference proteome</keyword>
<keyword evidence="2" id="KW-0732">Signal</keyword>
<feature type="compositionally biased region" description="Low complexity" evidence="1">
    <location>
        <begin position="178"/>
        <end position="195"/>
    </location>
</feature>
<feature type="region of interest" description="Disordered" evidence="1">
    <location>
        <begin position="380"/>
        <end position="415"/>
    </location>
</feature>
<feature type="chain" id="PRO_5027753943" evidence="2">
    <location>
        <begin position="25"/>
        <end position="576"/>
    </location>
</feature>
<dbReference type="GeneID" id="117643903"/>
<evidence type="ECO:0000256" key="2">
    <source>
        <dbReference type="SAM" id="SignalP"/>
    </source>
</evidence>
<feature type="region of interest" description="Disordered" evidence="1">
    <location>
        <begin position="163"/>
        <end position="220"/>
    </location>
</feature>
<evidence type="ECO:0000256" key="1">
    <source>
        <dbReference type="SAM" id="MobiDB-lite"/>
    </source>
</evidence>
<evidence type="ECO:0000313" key="3">
    <source>
        <dbReference type="Proteomes" id="UP000515158"/>
    </source>
</evidence>
<protein>
    <submittedName>
        <fullName evidence="4">Uncharacterized protein LOC117643903 isoform X1</fullName>
    </submittedName>
</protein>
<dbReference type="KEGG" id="tpal:117643903"/>
<proteinExistence type="predicted"/>
<feature type="compositionally biased region" description="Low complexity" evidence="1">
    <location>
        <begin position="387"/>
        <end position="402"/>
    </location>
</feature>
<name>A0A6P8YPX4_THRPL</name>
<evidence type="ECO:0000313" key="4">
    <source>
        <dbReference type="RefSeq" id="XP_034238956.1"/>
    </source>
</evidence>
<feature type="signal peptide" evidence="2">
    <location>
        <begin position="1"/>
        <end position="24"/>
    </location>
</feature>
<reference evidence="4" key="1">
    <citation type="submission" date="2025-08" db="UniProtKB">
        <authorList>
            <consortium name="RefSeq"/>
        </authorList>
    </citation>
    <scope>IDENTIFICATION</scope>
    <source>
        <tissue evidence="4">Total insect</tissue>
    </source>
</reference>